<feature type="domain" description="Major facilitator superfamily (MFS) profile" evidence="3">
    <location>
        <begin position="44"/>
        <end position="469"/>
    </location>
</feature>
<keyword evidence="5" id="KW-1185">Reference proteome</keyword>
<protein>
    <recommendedName>
        <fullName evidence="3">Major facilitator superfamily (MFS) profile domain-containing protein</fullName>
    </recommendedName>
</protein>
<dbReference type="PANTHER" id="PTHR11360">
    <property type="entry name" value="MONOCARBOXYLATE TRANSPORTER"/>
    <property type="match status" value="1"/>
</dbReference>
<dbReference type="RefSeq" id="XP_038054214.1">
    <property type="nucleotide sequence ID" value="XM_038198286.1"/>
</dbReference>
<evidence type="ECO:0000313" key="4">
    <source>
        <dbReference type="EnsemblMetazoa" id="XP_038054214.1"/>
    </source>
</evidence>
<dbReference type="GO" id="GO:0016020">
    <property type="term" value="C:membrane"/>
    <property type="evidence" value="ECO:0007669"/>
    <property type="project" value="UniProtKB-SubCell"/>
</dbReference>
<evidence type="ECO:0000256" key="2">
    <source>
        <dbReference type="SAM" id="Phobius"/>
    </source>
</evidence>
<keyword evidence="2" id="KW-0812">Transmembrane</keyword>
<dbReference type="AlphaFoldDB" id="A0A913ZS42"/>
<dbReference type="PROSITE" id="PS50850">
    <property type="entry name" value="MFS"/>
    <property type="match status" value="1"/>
</dbReference>
<feature type="transmembrane region" description="Helical" evidence="2">
    <location>
        <begin position="81"/>
        <end position="102"/>
    </location>
</feature>
<dbReference type="Gene3D" id="1.20.1250.20">
    <property type="entry name" value="MFS general substrate transporter like domains"/>
    <property type="match status" value="1"/>
</dbReference>
<feature type="transmembrane region" description="Helical" evidence="2">
    <location>
        <begin position="42"/>
        <end position="69"/>
    </location>
</feature>
<feature type="transmembrane region" description="Helical" evidence="2">
    <location>
        <begin position="109"/>
        <end position="129"/>
    </location>
</feature>
<evidence type="ECO:0000313" key="5">
    <source>
        <dbReference type="Proteomes" id="UP000887568"/>
    </source>
</evidence>
<feature type="transmembrane region" description="Helical" evidence="2">
    <location>
        <begin position="445"/>
        <end position="467"/>
    </location>
</feature>
<keyword evidence="2" id="KW-0472">Membrane</keyword>
<dbReference type="OrthoDB" id="6499973at2759"/>
<proteinExistence type="predicted"/>
<keyword evidence="2" id="KW-1133">Transmembrane helix</keyword>
<dbReference type="InterPro" id="IPR036259">
    <property type="entry name" value="MFS_trans_sf"/>
</dbReference>
<sequence>MKTRNKGIYLGSKTIMPLLRGRKLHFLHRGSSADRVDSVHGIVIVCTVFTAHLLCSMMTRCAGVLYLSWKNEFGSSASQTGAIASIMSSFSYFAAVLAGIACNRWGCRTTWILGGFMMFVSSLLSFWAFQLYQMYIIGAFLGTGVALCFISSSIAVAQYYKKYYAIAMGFTTAGTSSGMIVFPPLFRLLLDTYGWRGTMLITAGLSANICVVGAFYHPPYTERRRRIKQPEPDEQLEVSQTDNESIRMEIHPKSHEHAGRLDQKKGRSLLTLASSLASELGLNLVRRSYRFTLFCLIGMQFNIAYSCFVVFLVPRAQLCGIDEQKAPFLLSLFGFCGLGARVGSGFFVTRKIPVEVTYTISIILICVAALCTQAETYVAFAASACIVGVGTGANKAMFMVLLRKIVGLSNMASGCGISYMFGGIGDLLGPIFAGMLYDKTGNFTAVFYVLAGLVAASALQMLLLPLLGKIEPGLKEKEDQPAEV</sequence>
<organism evidence="4 5">
    <name type="scientific">Patiria miniata</name>
    <name type="common">Bat star</name>
    <name type="synonym">Asterina miniata</name>
    <dbReference type="NCBI Taxonomy" id="46514"/>
    <lineage>
        <taxon>Eukaryota</taxon>
        <taxon>Metazoa</taxon>
        <taxon>Echinodermata</taxon>
        <taxon>Eleutherozoa</taxon>
        <taxon>Asterozoa</taxon>
        <taxon>Asteroidea</taxon>
        <taxon>Valvatacea</taxon>
        <taxon>Valvatida</taxon>
        <taxon>Asterinidae</taxon>
        <taxon>Patiria</taxon>
    </lineage>
</organism>
<dbReference type="SUPFAM" id="SSF103473">
    <property type="entry name" value="MFS general substrate transporter"/>
    <property type="match status" value="1"/>
</dbReference>
<feature type="transmembrane region" description="Helical" evidence="2">
    <location>
        <begin position="405"/>
        <end position="425"/>
    </location>
</feature>
<dbReference type="InterPro" id="IPR050327">
    <property type="entry name" value="Proton-linked_MCT"/>
</dbReference>
<dbReference type="PANTHER" id="PTHR11360:SF284">
    <property type="entry name" value="EG:103B4.3 PROTEIN-RELATED"/>
    <property type="match status" value="1"/>
</dbReference>
<dbReference type="GO" id="GO:0008028">
    <property type="term" value="F:monocarboxylic acid transmembrane transporter activity"/>
    <property type="evidence" value="ECO:0007669"/>
    <property type="project" value="TreeGrafter"/>
</dbReference>
<name>A0A913ZS42_PATMI</name>
<feature type="transmembrane region" description="Helical" evidence="2">
    <location>
        <begin position="163"/>
        <end position="186"/>
    </location>
</feature>
<dbReference type="OMA" id="PAMCATA"/>
<evidence type="ECO:0000259" key="3">
    <source>
        <dbReference type="PROSITE" id="PS50850"/>
    </source>
</evidence>
<dbReference type="InterPro" id="IPR011701">
    <property type="entry name" value="MFS"/>
</dbReference>
<evidence type="ECO:0000256" key="1">
    <source>
        <dbReference type="ARBA" id="ARBA00004141"/>
    </source>
</evidence>
<feature type="transmembrane region" description="Helical" evidence="2">
    <location>
        <begin position="198"/>
        <end position="216"/>
    </location>
</feature>
<dbReference type="InterPro" id="IPR020846">
    <property type="entry name" value="MFS_dom"/>
</dbReference>
<dbReference type="GeneID" id="119726554"/>
<accession>A0A913ZS42</accession>
<reference evidence="4" key="1">
    <citation type="submission" date="2022-11" db="UniProtKB">
        <authorList>
            <consortium name="EnsemblMetazoa"/>
        </authorList>
    </citation>
    <scope>IDENTIFICATION</scope>
</reference>
<feature type="transmembrane region" description="Helical" evidence="2">
    <location>
        <begin position="291"/>
        <end position="314"/>
    </location>
</feature>
<dbReference type="EnsemblMetazoa" id="XM_038198286.1">
    <property type="protein sequence ID" value="XP_038054214.1"/>
    <property type="gene ID" value="LOC119726554"/>
</dbReference>
<feature type="transmembrane region" description="Helical" evidence="2">
    <location>
        <begin position="360"/>
        <end position="393"/>
    </location>
</feature>
<feature type="transmembrane region" description="Helical" evidence="2">
    <location>
        <begin position="135"/>
        <end position="156"/>
    </location>
</feature>
<comment type="subcellular location">
    <subcellularLocation>
        <location evidence="1">Membrane</location>
        <topology evidence="1">Multi-pass membrane protein</topology>
    </subcellularLocation>
</comment>
<dbReference type="Proteomes" id="UP000887568">
    <property type="component" value="Unplaced"/>
</dbReference>
<feature type="transmembrane region" description="Helical" evidence="2">
    <location>
        <begin position="326"/>
        <end position="348"/>
    </location>
</feature>
<dbReference type="Pfam" id="PF07690">
    <property type="entry name" value="MFS_1"/>
    <property type="match status" value="1"/>
</dbReference>